<sequence length="288" mass="31581">MTLLSRTLGSYETTAVGLGCMGLSIEGKPSRELAVQTIHDALDAGCRHLDTAWSYYESGGPEQTNENLVREALASWKGPKTEVLVATKVGHYRNFTDGKPTWGVDGRPENLIKRAKESARALGVDAIDLLYMHRPDPKVPYQESIEAMAELVKEGVAKEIGISNVTVEQIDLARGIIGADLTAVQNQFSPIFLDSRDTIKHTQETGLSFVVWSPLGGFRRPKDDTKFDSFRQVAQAHNVSYQEVVLAWELAQGDHVFVLPGAHRPQTILDSLQAGELELSAEELALLG</sequence>
<reference evidence="3 4" key="1">
    <citation type="journal article" date="2017" name="BMC Genomics">
        <title>Comparative genomic and phylogenomic analyses of the Bifidobacteriaceae family.</title>
        <authorList>
            <person name="Lugli G.A."/>
            <person name="Milani C."/>
            <person name="Turroni F."/>
            <person name="Duranti S."/>
            <person name="Mancabelli L."/>
            <person name="Mangifesta M."/>
            <person name="Ferrario C."/>
            <person name="Modesto M."/>
            <person name="Mattarelli P."/>
            <person name="Jiri K."/>
            <person name="van Sinderen D."/>
            <person name="Ventura M."/>
        </authorList>
    </citation>
    <scope>NUCLEOTIDE SEQUENCE [LARGE SCALE GENOMIC DNA]</scope>
    <source>
        <strain evidence="3 4">DSM 22924</strain>
    </source>
</reference>
<dbReference type="Proteomes" id="UP000216004">
    <property type="component" value="Unassembled WGS sequence"/>
</dbReference>
<dbReference type="InterPro" id="IPR036812">
    <property type="entry name" value="NAD(P)_OxRdtase_dom_sf"/>
</dbReference>
<dbReference type="AlphaFoldDB" id="A0A261EU35"/>
<dbReference type="CDD" id="cd19088">
    <property type="entry name" value="AKR_AKR13B1"/>
    <property type="match status" value="1"/>
</dbReference>
<accession>A0A261EU35</accession>
<feature type="domain" description="NADP-dependent oxidoreductase" evidence="2">
    <location>
        <begin position="16"/>
        <end position="285"/>
    </location>
</feature>
<dbReference type="PANTHER" id="PTHR43625:SF40">
    <property type="entry name" value="ALDO-KETO REDUCTASE YAKC [NADP(+)]"/>
    <property type="match status" value="1"/>
</dbReference>
<dbReference type="SUPFAM" id="SSF51430">
    <property type="entry name" value="NAD(P)-linked oxidoreductase"/>
    <property type="match status" value="1"/>
</dbReference>
<dbReference type="InterPro" id="IPR050791">
    <property type="entry name" value="Aldo-Keto_reductase"/>
</dbReference>
<evidence type="ECO:0000256" key="1">
    <source>
        <dbReference type="ARBA" id="ARBA00023002"/>
    </source>
</evidence>
<gene>
    <name evidence="3" type="ORF">BOCO_0887</name>
</gene>
<evidence type="ECO:0000313" key="3">
    <source>
        <dbReference type="EMBL" id="OZG50370.1"/>
    </source>
</evidence>
<protein>
    <submittedName>
        <fullName evidence="3">Aldo/keto reductase</fullName>
    </submittedName>
</protein>
<dbReference type="Gene3D" id="3.20.20.100">
    <property type="entry name" value="NADP-dependent oxidoreductase domain"/>
    <property type="match status" value="1"/>
</dbReference>
<dbReference type="PANTHER" id="PTHR43625">
    <property type="entry name" value="AFLATOXIN B1 ALDEHYDE REDUCTASE"/>
    <property type="match status" value="1"/>
</dbReference>
<dbReference type="GO" id="GO:0005737">
    <property type="term" value="C:cytoplasm"/>
    <property type="evidence" value="ECO:0007669"/>
    <property type="project" value="TreeGrafter"/>
</dbReference>
<dbReference type="InterPro" id="IPR020471">
    <property type="entry name" value="AKR"/>
</dbReference>
<comment type="caution">
    <text evidence="3">The sequence shown here is derived from an EMBL/GenBank/DDBJ whole genome shotgun (WGS) entry which is preliminary data.</text>
</comment>
<dbReference type="RefSeq" id="WP_094722854.1">
    <property type="nucleotide sequence ID" value="NZ_MWWS01000004.1"/>
</dbReference>
<dbReference type="EMBL" id="MWWS01000004">
    <property type="protein sequence ID" value="OZG50370.1"/>
    <property type="molecule type" value="Genomic_DNA"/>
</dbReference>
<name>A0A261EU35_9BIFI</name>
<proteinExistence type="predicted"/>
<keyword evidence="4" id="KW-1185">Reference proteome</keyword>
<evidence type="ECO:0000313" key="4">
    <source>
        <dbReference type="Proteomes" id="UP000216004"/>
    </source>
</evidence>
<keyword evidence="1" id="KW-0560">Oxidoreductase</keyword>
<dbReference type="InterPro" id="IPR023210">
    <property type="entry name" value="NADP_OxRdtase_dom"/>
</dbReference>
<evidence type="ECO:0000259" key="2">
    <source>
        <dbReference type="Pfam" id="PF00248"/>
    </source>
</evidence>
<dbReference type="PRINTS" id="PR00069">
    <property type="entry name" value="ALDKETRDTASE"/>
</dbReference>
<dbReference type="OrthoDB" id="9768793at2"/>
<dbReference type="Pfam" id="PF00248">
    <property type="entry name" value="Aldo_ket_red"/>
    <property type="match status" value="1"/>
</dbReference>
<organism evidence="3 4">
    <name type="scientific">Bombiscardovia coagulans</name>
    <dbReference type="NCBI Taxonomy" id="686666"/>
    <lineage>
        <taxon>Bacteria</taxon>
        <taxon>Bacillati</taxon>
        <taxon>Actinomycetota</taxon>
        <taxon>Actinomycetes</taxon>
        <taxon>Bifidobacteriales</taxon>
        <taxon>Bifidobacteriaceae</taxon>
        <taxon>Bombiscardovia</taxon>
    </lineage>
</organism>
<dbReference type="GO" id="GO:0016491">
    <property type="term" value="F:oxidoreductase activity"/>
    <property type="evidence" value="ECO:0007669"/>
    <property type="project" value="UniProtKB-KW"/>
</dbReference>